<reference evidence="2 3" key="1">
    <citation type="journal article" date="2018" name="Nat. Biotechnol.">
        <title>A standardized bacterial taxonomy based on genome phylogeny substantially revises the tree of life.</title>
        <authorList>
            <person name="Parks D.H."/>
            <person name="Chuvochina M."/>
            <person name="Waite D.W."/>
            <person name="Rinke C."/>
            <person name="Skarshewski A."/>
            <person name="Chaumeil P.A."/>
            <person name="Hugenholtz P."/>
        </authorList>
    </citation>
    <scope>NUCLEOTIDE SEQUENCE [LARGE SCALE GENOMIC DNA]</scope>
    <source>
        <strain evidence="2">UBA11621</strain>
    </source>
</reference>
<comment type="caution">
    <text evidence="2">The sequence shown here is derived from an EMBL/GenBank/DDBJ whole genome shotgun (WGS) entry which is preliminary data.</text>
</comment>
<dbReference type="SUPFAM" id="SSF53850">
    <property type="entry name" value="Periplasmic binding protein-like II"/>
    <property type="match status" value="1"/>
</dbReference>
<feature type="signal peptide" evidence="1">
    <location>
        <begin position="1"/>
        <end position="28"/>
    </location>
</feature>
<evidence type="ECO:0000256" key="1">
    <source>
        <dbReference type="SAM" id="SignalP"/>
    </source>
</evidence>
<name>A0A349TRL6_9ALTE</name>
<dbReference type="RefSeq" id="WP_272966270.1">
    <property type="nucleotide sequence ID" value="NZ_CALBIY010000093.1"/>
</dbReference>
<dbReference type="Gene3D" id="3.40.190.10">
    <property type="entry name" value="Periplasmic binding protein-like II"/>
    <property type="match status" value="2"/>
</dbReference>
<evidence type="ECO:0000313" key="2">
    <source>
        <dbReference type="EMBL" id="HBU52139.1"/>
    </source>
</evidence>
<feature type="chain" id="PRO_5030064016" description="Solute-binding protein family 3/N-terminal domain-containing protein" evidence="1">
    <location>
        <begin position="29"/>
        <end position="333"/>
    </location>
</feature>
<organism evidence="2 3">
    <name type="scientific">Alteromonas australica</name>
    <dbReference type="NCBI Taxonomy" id="589873"/>
    <lineage>
        <taxon>Bacteria</taxon>
        <taxon>Pseudomonadati</taxon>
        <taxon>Pseudomonadota</taxon>
        <taxon>Gammaproteobacteria</taxon>
        <taxon>Alteromonadales</taxon>
        <taxon>Alteromonadaceae</taxon>
        <taxon>Alteromonas/Salinimonas group</taxon>
        <taxon>Alteromonas</taxon>
    </lineage>
</organism>
<evidence type="ECO:0008006" key="4">
    <source>
        <dbReference type="Google" id="ProtNLM"/>
    </source>
</evidence>
<dbReference type="Proteomes" id="UP000264779">
    <property type="component" value="Unassembled WGS sequence"/>
</dbReference>
<dbReference type="EMBL" id="DONK01000197">
    <property type="protein sequence ID" value="HBU52139.1"/>
    <property type="molecule type" value="Genomic_DNA"/>
</dbReference>
<sequence length="333" mass="36841">MALGKSTTKNVKRSILLGLFLLSANVGAEALSLAAAPFETYVADDGEPSRINSLLHEAFAKMDDTQVDLQIMREAFLGSAVRAKRVDGEFAYIDLGEKQQGIVLSRPYLPLTLYATGKGPEVENVKLFPHLKGHRVAIENRFANTPTFRLLKNIKWSRNPSTYDAFRQLADDRAPFLITSKLLIDEFNLLLASVDEELLRFSAKPLLTSGFRLALHSDVPNAQGFLSTFNAVIDAMQQDGSYNRLLGIHWLLKDVNSDGVADFIANSRITTAASPLSTAYALDNSLPSETSLFIVDGVQYADFDQAKLSLTAPVTPRESLLDPELYDLMLKRW</sequence>
<evidence type="ECO:0000313" key="3">
    <source>
        <dbReference type="Proteomes" id="UP000264779"/>
    </source>
</evidence>
<dbReference type="AlphaFoldDB" id="A0A349TRL6"/>
<proteinExistence type="predicted"/>
<protein>
    <recommendedName>
        <fullName evidence="4">Solute-binding protein family 3/N-terminal domain-containing protein</fullName>
    </recommendedName>
</protein>
<accession>A0A349TRL6</accession>
<gene>
    <name evidence="2" type="ORF">DEB45_12840</name>
</gene>
<keyword evidence="1" id="KW-0732">Signal</keyword>